<dbReference type="GO" id="GO:0003735">
    <property type="term" value="F:structural constituent of ribosome"/>
    <property type="evidence" value="ECO:0007669"/>
    <property type="project" value="InterPro"/>
</dbReference>
<dbReference type="PANTHER" id="PTHR12919:SF20">
    <property type="entry name" value="SMALL RIBOSOMAL SUBUNIT PROTEIN BS16M"/>
    <property type="match status" value="1"/>
</dbReference>
<dbReference type="InterPro" id="IPR000307">
    <property type="entry name" value="Ribosomal_bS16"/>
</dbReference>
<protein>
    <recommendedName>
        <fullName evidence="3">30S ribosomal protein S16</fullName>
    </recommendedName>
</protein>
<sequence length="144" mass="16684">MLTIRFQRTGNKNNPDFRIVLAEKHRSATKKVLEVFGGYNPRTKQFHLKDKEKLLAWINKNVDVSPSVHNLLVKKKIIDGKKVRAWKPKPKSSEALAKDGAKEKEEATTEVKPEDKKKEEVKVEEKKEEAKDEPKVEKPEEKKE</sequence>
<keyword evidence="1 5" id="KW-0689">Ribosomal protein</keyword>
<evidence type="ECO:0000256" key="3">
    <source>
        <dbReference type="ARBA" id="ARBA00035310"/>
    </source>
</evidence>
<feature type="compositionally biased region" description="Basic and acidic residues" evidence="4">
    <location>
        <begin position="96"/>
        <end position="144"/>
    </location>
</feature>
<dbReference type="Proteomes" id="UP000230557">
    <property type="component" value="Unassembled WGS sequence"/>
</dbReference>
<reference evidence="6" key="1">
    <citation type="submission" date="2017-09" db="EMBL/GenBank/DDBJ databases">
        <title>Depth-based differentiation of microbial function through sediment-hosted aquifers and enrichment of novel symbionts in the deep terrestrial subsurface.</title>
        <authorList>
            <person name="Probst A.J."/>
            <person name="Ladd B."/>
            <person name="Jarett J.K."/>
            <person name="Geller-Mcgrath D.E."/>
            <person name="Sieber C.M.K."/>
            <person name="Emerson J.B."/>
            <person name="Anantharaman K."/>
            <person name="Thomas B.C."/>
            <person name="Malmstrom R."/>
            <person name="Stieglmeier M."/>
            <person name="Klingl A."/>
            <person name="Woyke T."/>
            <person name="Ryan C.M."/>
            <person name="Banfield J.F."/>
        </authorList>
    </citation>
    <scope>NUCLEOTIDE SEQUENCE [LARGE SCALE GENOMIC DNA]</scope>
</reference>
<accession>A0A2H0VD77</accession>
<dbReference type="InterPro" id="IPR023803">
    <property type="entry name" value="Ribosomal_bS16_dom_sf"/>
</dbReference>
<proteinExistence type="predicted"/>
<dbReference type="AlphaFoldDB" id="A0A2H0VD77"/>
<dbReference type="GO" id="GO:0005737">
    <property type="term" value="C:cytoplasm"/>
    <property type="evidence" value="ECO:0007669"/>
    <property type="project" value="UniProtKB-ARBA"/>
</dbReference>
<feature type="region of interest" description="Disordered" evidence="4">
    <location>
        <begin position="84"/>
        <end position="144"/>
    </location>
</feature>
<evidence type="ECO:0000256" key="2">
    <source>
        <dbReference type="ARBA" id="ARBA00023274"/>
    </source>
</evidence>
<dbReference type="NCBIfam" id="TIGR00002">
    <property type="entry name" value="S16"/>
    <property type="match status" value="1"/>
</dbReference>
<organism evidence="5 6">
    <name type="scientific">Candidatus Doudnabacteria bacterium CG10_big_fil_rev_8_21_14_0_10_41_10</name>
    <dbReference type="NCBI Taxonomy" id="1974551"/>
    <lineage>
        <taxon>Bacteria</taxon>
        <taxon>Candidatus Doudnaibacteriota</taxon>
    </lineage>
</organism>
<dbReference type="Gene3D" id="3.30.1320.10">
    <property type="match status" value="1"/>
</dbReference>
<evidence type="ECO:0000313" key="6">
    <source>
        <dbReference type="Proteomes" id="UP000230557"/>
    </source>
</evidence>
<evidence type="ECO:0000256" key="4">
    <source>
        <dbReference type="SAM" id="MobiDB-lite"/>
    </source>
</evidence>
<keyword evidence="2" id="KW-0687">Ribonucleoprotein</keyword>
<dbReference type="PANTHER" id="PTHR12919">
    <property type="entry name" value="30S RIBOSOMAL PROTEIN S16"/>
    <property type="match status" value="1"/>
</dbReference>
<dbReference type="GO" id="GO:0015935">
    <property type="term" value="C:small ribosomal subunit"/>
    <property type="evidence" value="ECO:0007669"/>
    <property type="project" value="TreeGrafter"/>
</dbReference>
<evidence type="ECO:0000313" key="5">
    <source>
        <dbReference type="EMBL" id="PIR97057.1"/>
    </source>
</evidence>
<gene>
    <name evidence="5" type="primary">rpsP</name>
    <name evidence="5" type="ORF">COT91_03345</name>
</gene>
<comment type="caution">
    <text evidence="5">The sequence shown here is derived from an EMBL/GenBank/DDBJ whole genome shotgun (WGS) entry which is preliminary data.</text>
</comment>
<evidence type="ECO:0000256" key="1">
    <source>
        <dbReference type="ARBA" id="ARBA00022980"/>
    </source>
</evidence>
<dbReference type="SUPFAM" id="SSF54565">
    <property type="entry name" value="Ribosomal protein S16"/>
    <property type="match status" value="1"/>
</dbReference>
<dbReference type="Pfam" id="PF00886">
    <property type="entry name" value="Ribosomal_S16"/>
    <property type="match status" value="1"/>
</dbReference>
<dbReference type="GO" id="GO:0006412">
    <property type="term" value="P:translation"/>
    <property type="evidence" value="ECO:0007669"/>
    <property type="project" value="InterPro"/>
</dbReference>
<dbReference type="EMBL" id="PFAJ01000045">
    <property type="protein sequence ID" value="PIR97057.1"/>
    <property type="molecule type" value="Genomic_DNA"/>
</dbReference>
<name>A0A2H0VD77_9BACT</name>